<dbReference type="Gene3D" id="1.20.1280.50">
    <property type="match status" value="1"/>
</dbReference>
<organism evidence="2 3">
    <name type="scientific">Paspalum notatum var. saurae</name>
    <dbReference type="NCBI Taxonomy" id="547442"/>
    <lineage>
        <taxon>Eukaryota</taxon>
        <taxon>Viridiplantae</taxon>
        <taxon>Streptophyta</taxon>
        <taxon>Embryophyta</taxon>
        <taxon>Tracheophyta</taxon>
        <taxon>Spermatophyta</taxon>
        <taxon>Magnoliopsida</taxon>
        <taxon>Liliopsida</taxon>
        <taxon>Poales</taxon>
        <taxon>Poaceae</taxon>
        <taxon>PACMAD clade</taxon>
        <taxon>Panicoideae</taxon>
        <taxon>Andropogonodae</taxon>
        <taxon>Paspaleae</taxon>
        <taxon>Paspalinae</taxon>
        <taxon>Paspalum</taxon>
    </lineage>
</organism>
<dbReference type="InterPro" id="IPR036047">
    <property type="entry name" value="F-box-like_dom_sf"/>
</dbReference>
<dbReference type="PROSITE" id="PS50181">
    <property type="entry name" value="FBOX"/>
    <property type="match status" value="1"/>
</dbReference>
<dbReference type="InterPro" id="IPR001810">
    <property type="entry name" value="F-box_dom"/>
</dbReference>
<evidence type="ECO:0000313" key="3">
    <source>
        <dbReference type="Proteomes" id="UP001341281"/>
    </source>
</evidence>
<evidence type="ECO:0000259" key="1">
    <source>
        <dbReference type="PROSITE" id="PS50181"/>
    </source>
</evidence>
<protein>
    <recommendedName>
        <fullName evidence="1">F-box domain-containing protein</fullName>
    </recommendedName>
</protein>
<name>A0AAQ3WHJ8_PASNO</name>
<accession>A0AAQ3WHJ8</accession>
<reference evidence="2 3" key="1">
    <citation type="submission" date="2024-02" db="EMBL/GenBank/DDBJ databases">
        <title>High-quality chromosome-scale genome assembly of Pensacola bahiagrass (Paspalum notatum Flugge var. saurae).</title>
        <authorList>
            <person name="Vega J.M."/>
            <person name="Podio M."/>
            <person name="Orjuela J."/>
            <person name="Siena L.A."/>
            <person name="Pessino S.C."/>
            <person name="Combes M.C."/>
            <person name="Mariac C."/>
            <person name="Albertini E."/>
            <person name="Pupilli F."/>
            <person name="Ortiz J.P.A."/>
            <person name="Leblanc O."/>
        </authorList>
    </citation>
    <scope>NUCLEOTIDE SEQUENCE [LARGE SCALE GENOMIC DNA]</scope>
    <source>
        <strain evidence="2">R1</strain>
        <tissue evidence="2">Leaf</tissue>
    </source>
</reference>
<proteinExistence type="predicted"/>
<gene>
    <name evidence="2" type="ORF">U9M48_011463</name>
</gene>
<dbReference type="Proteomes" id="UP001341281">
    <property type="component" value="Chromosome 03"/>
</dbReference>
<evidence type="ECO:0000313" key="2">
    <source>
        <dbReference type="EMBL" id="WVZ61615.1"/>
    </source>
</evidence>
<dbReference type="SUPFAM" id="SSF81383">
    <property type="entry name" value="F-box domain"/>
    <property type="match status" value="1"/>
</dbReference>
<dbReference type="PANTHER" id="PTHR32133:SF386">
    <property type="entry name" value="F-BOX DOMAIN-CONTAINING PROTEIN"/>
    <property type="match status" value="1"/>
</dbReference>
<dbReference type="SMART" id="SM00256">
    <property type="entry name" value="FBOX"/>
    <property type="match status" value="1"/>
</dbReference>
<dbReference type="Pfam" id="PF00646">
    <property type="entry name" value="F-box"/>
    <property type="match status" value="1"/>
</dbReference>
<dbReference type="EMBL" id="CP144747">
    <property type="protein sequence ID" value="WVZ61615.1"/>
    <property type="molecule type" value="Genomic_DNA"/>
</dbReference>
<feature type="domain" description="F-box" evidence="1">
    <location>
        <begin position="1"/>
        <end position="50"/>
    </location>
</feature>
<keyword evidence="3" id="KW-1185">Reference proteome</keyword>
<dbReference type="PANTHER" id="PTHR32133">
    <property type="entry name" value="OS07G0120400 PROTEIN"/>
    <property type="match status" value="1"/>
</dbReference>
<dbReference type="AlphaFoldDB" id="A0AAQ3WHJ8"/>
<sequence length="370" mass="41127">MDELIDDVVEGILLRLPPADPASLVRAALVCRRWRRLISDRGFRRRFIELHRNPPTLGFFHSRTYCTRFLPTSSFRPPYTYAVPADWRATDARHGRVLYSDGGDLVVSCPMTGDTRRLPKPWPPHTSENYCHWSAAVLCPAPGCDHLDCPRGSFLVVAVVSLTREPHPSTCAYIYSSETGTWRVAASVDHPARSAVLGKPLIAAGNALYSKFFLGSRSCSVLLEYDLGKQELSFIDLPPNAPPWQWPTLLVENGGRLGIAAIMQSKLHIWLRDDTAGQNGWGWARNRVIDLMTLFPDICTATISPHLLTFVDGIDVVSVWIPSVGLGVFNLHIKSGLVTKVGEIVGYFAFLPYTCFYIPSVGRSLRAHEG</sequence>